<name>A0AAV4HZ09_9GAST</name>
<evidence type="ECO:0000313" key="1">
    <source>
        <dbReference type="EMBL" id="GFS01731.1"/>
    </source>
</evidence>
<dbReference type="AlphaFoldDB" id="A0AAV4HZ09"/>
<dbReference type="PANTHER" id="PTHR34487:SF1">
    <property type="entry name" value="ACYL-ACP THIOESTERASE"/>
    <property type="match status" value="1"/>
</dbReference>
<reference evidence="1 2" key="1">
    <citation type="journal article" date="2021" name="Elife">
        <title>Chloroplast acquisition without the gene transfer in kleptoplastic sea slugs, Plakobranchus ocellatus.</title>
        <authorList>
            <person name="Maeda T."/>
            <person name="Takahashi S."/>
            <person name="Yoshida T."/>
            <person name="Shimamura S."/>
            <person name="Takaki Y."/>
            <person name="Nagai Y."/>
            <person name="Toyoda A."/>
            <person name="Suzuki Y."/>
            <person name="Arimoto A."/>
            <person name="Ishii H."/>
            <person name="Satoh N."/>
            <person name="Nishiyama T."/>
            <person name="Hasebe M."/>
            <person name="Maruyama T."/>
            <person name="Minagawa J."/>
            <person name="Obokata J."/>
            <person name="Shigenobu S."/>
        </authorList>
    </citation>
    <scope>NUCLEOTIDE SEQUENCE [LARGE SCALE GENOMIC DNA]</scope>
</reference>
<dbReference type="SUPFAM" id="SSF54637">
    <property type="entry name" value="Thioesterase/thiol ester dehydrase-isomerase"/>
    <property type="match status" value="1"/>
</dbReference>
<keyword evidence="2" id="KW-1185">Reference proteome</keyword>
<dbReference type="Gene3D" id="3.10.129.10">
    <property type="entry name" value="Hotdog Thioesterase"/>
    <property type="match status" value="1"/>
</dbReference>
<dbReference type="PANTHER" id="PTHR34487">
    <property type="entry name" value="ACYL-ACP THIOESTERASE"/>
    <property type="match status" value="1"/>
</dbReference>
<accession>A0AAV4HZ09</accession>
<proteinExistence type="predicted"/>
<dbReference type="InterPro" id="IPR029069">
    <property type="entry name" value="HotDog_dom_sf"/>
</dbReference>
<gene>
    <name evidence="1" type="ORF">ElyMa_001105300</name>
</gene>
<dbReference type="EMBL" id="BMAT01002208">
    <property type="protein sequence ID" value="GFS01731.1"/>
    <property type="molecule type" value="Genomic_DNA"/>
</dbReference>
<sequence length="339" mass="38986">MKKINARIYGNHLATDRGIEIHDNPRYVTFTYYGIPLWCFDYQSGSPGLMSIIGALEDCWSYGSSRKMPEPLNHTVSLEREMRRSGLLGFYTDFEINIARSLYSHSVPLWPLRAKYSHGCYSGAFITNCTELRALSIQEPLVKMTICAGCVSAKTRKRVDALPKWFMEAVDGKQTLQKGLKLERLKSRPEDAYRQSTMILMADIDHNKHTNYKTYIRKCYEALQTALTIKEAAQLNTEQNAQKIDSDRYSEKAKASEASGHKQVLPRWLTSDIMRQGVKTLRVKFIKESQAGEEVSVHVWQEDGKPFWVFFTLERQTPPGSNQILFEMSLEFFELQPNL</sequence>
<dbReference type="Proteomes" id="UP000762676">
    <property type="component" value="Unassembled WGS sequence"/>
</dbReference>
<evidence type="ECO:0000313" key="2">
    <source>
        <dbReference type="Proteomes" id="UP000762676"/>
    </source>
</evidence>
<organism evidence="1 2">
    <name type="scientific">Elysia marginata</name>
    <dbReference type="NCBI Taxonomy" id="1093978"/>
    <lineage>
        <taxon>Eukaryota</taxon>
        <taxon>Metazoa</taxon>
        <taxon>Spiralia</taxon>
        <taxon>Lophotrochozoa</taxon>
        <taxon>Mollusca</taxon>
        <taxon>Gastropoda</taxon>
        <taxon>Heterobranchia</taxon>
        <taxon>Euthyneura</taxon>
        <taxon>Panpulmonata</taxon>
        <taxon>Sacoglossa</taxon>
        <taxon>Placobranchoidea</taxon>
        <taxon>Plakobranchidae</taxon>
        <taxon>Elysia</taxon>
    </lineage>
</organism>
<comment type="caution">
    <text evidence="1">The sequence shown here is derived from an EMBL/GenBank/DDBJ whole genome shotgun (WGS) entry which is preliminary data.</text>
</comment>
<protein>
    <submittedName>
        <fullName evidence="1">Uncharacterized protein</fullName>
    </submittedName>
</protein>